<dbReference type="Gene3D" id="3.40.50.1820">
    <property type="entry name" value="alpha/beta hydrolase"/>
    <property type="match status" value="1"/>
</dbReference>
<dbReference type="EMBL" id="FNDB01000005">
    <property type="protein sequence ID" value="SDH20970.1"/>
    <property type="molecule type" value="Genomic_DNA"/>
</dbReference>
<evidence type="ECO:0000256" key="3">
    <source>
        <dbReference type="SAM" id="SignalP"/>
    </source>
</evidence>
<dbReference type="AlphaFoldDB" id="A0A1G8AKX7"/>
<dbReference type="OrthoDB" id="9812921at2"/>
<dbReference type="SUPFAM" id="SSF82171">
    <property type="entry name" value="DPP6 N-terminal domain-like"/>
    <property type="match status" value="1"/>
</dbReference>
<evidence type="ECO:0000313" key="6">
    <source>
        <dbReference type="Proteomes" id="UP000199274"/>
    </source>
</evidence>
<dbReference type="Pfam" id="PF00326">
    <property type="entry name" value="Peptidase_S9"/>
    <property type="match status" value="1"/>
</dbReference>
<dbReference type="GO" id="GO:0004177">
    <property type="term" value="F:aminopeptidase activity"/>
    <property type="evidence" value="ECO:0007669"/>
    <property type="project" value="UniProtKB-KW"/>
</dbReference>
<keyword evidence="1" id="KW-0378">Hydrolase</keyword>
<dbReference type="RefSeq" id="WP_091256939.1">
    <property type="nucleotide sequence ID" value="NZ_FNDB01000005.1"/>
</dbReference>
<keyword evidence="6" id="KW-1185">Reference proteome</keyword>
<dbReference type="PANTHER" id="PTHR42776">
    <property type="entry name" value="SERINE PEPTIDASE S9 FAMILY MEMBER"/>
    <property type="match status" value="1"/>
</dbReference>
<dbReference type="GO" id="GO:0006508">
    <property type="term" value="P:proteolysis"/>
    <property type="evidence" value="ECO:0007669"/>
    <property type="project" value="InterPro"/>
</dbReference>
<evidence type="ECO:0000256" key="2">
    <source>
        <dbReference type="ARBA" id="ARBA00022825"/>
    </source>
</evidence>
<sequence>MRKLSITLLFLLQLHATIAQNKTEHITLTDMLKIKTVGNISLTKDGKRAAFTVNTIENDENNKLDYKYRSQIFTVAISGNTTPVQMTTHKDGATKPTWSPDGKQMAFTRSVEDKNQIFIISMEGGEPMQLTKDKYGASNPKWSPNGKNILYSSSVPLHDLLKDSILNPAKSIPTWKMEKPGFDKNEHLLTNKEKPEPNGNLSQIRAYLDKNATDKKAIVLNKLNFQSESNVSSEMNFNHFFEINVSKDAAPRLLTNGFYNFSTADYTPNGKQIILSGDVDTSENQDRSLESEIFIMDANGENFKMLLGEDGKRYNSASLSRSGKWLAFLSSTTSFVSVSSLSIMPLNGTEKDIVTIPFDRNKSNLTWSKNDKYLYFTAQMNGGNVLHRVNPLTQKIETLSSTDSGISSFDIANNMIIYSKTQVSNPSELYLADANFKNEKKISTFNDWVSTKNLSYPEKKTFQNELGMTVEYWIMKPSNYKQGEKYPLLLEIHGGPSAMWGPGEESMWHEYQYFCSQGYGVVYSNPRGSGGYGLDFLRGNINDWGTGPASDVLTALDKTVQEGWVDQSKLLITGGSYAGYLTAWIISHDNRFKAACAQRGVYDLNTFFGEGNAWRLVPNYFGGYPWEPKVKEILARESPINYVQNITTPFIIFHGGNDRRTGFVQAEMLFRSLKVLGRPVEFVVHPGATHEITRAGDNRQRMDQMLRTYEFFERTINKK</sequence>
<name>A0A1G8AKX7_9FLAO</name>
<keyword evidence="3" id="KW-0732">Signal</keyword>
<dbReference type="InterPro" id="IPR011042">
    <property type="entry name" value="6-blade_b-propeller_TolB-like"/>
</dbReference>
<dbReference type="Proteomes" id="UP000199274">
    <property type="component" value="Unassembled WGS sequence"/>
</dbReference>
<dbReference type="PANTHER" id="PTHR42776:SF27">
    <property type="entry name" value="DIPEPTIDYL PEPTIDASE FAMILY MEMBER 6"/>
    <property type="match status" value="1"/>
</dbReference>
<gene>
    <name evidence="5" type="ORF">SAMN04488062_10549</name>
</gene>
<feature type="domain" description="Peptidase S9 prolyl oligopeptidase catalytic" evidence="4">
    <location>
        <begin position="509"/>
        <end position="718"/>
    </location>
</feature>
<dbReference type="Gene3D" id="2.120.10.30">
    <property type="entry name" value="TolB, C-terminal domain"/>
    <property type="match status" value="2"/>
</dbReference>
<protein>
    <submittedName>
        <fullName evidence="5">Dipeptidyl aminopeptidase/acylaminoacyl peptidase</fullName>
    </submittedName>
</protein>
<organism evidence="5 6">
    <name type="scientific">Flavobacterium omnivorum</name>
    <dbReference type="NCBI Taxonomy" id="178355"/>
    <lineage>
        <taxon>Bacteria</taxon>
        <taxon>Pseudomonadati</taxon>
        <taxon>Bacteroidota</taxon>
        <taxon>Flavobacteriia</taxon>
        <taxon>Flavobacteriales</taxon>
        <taxon>Flavobacteriaceae</taxon>
        <taxon>Flavobacterium</taxon>
    </lineage>
</organism>
<dbReference type="InterPro" id="IPR001375">
    <property type="entry name" value="Peptidase_S9_cat"/>
</dbReference>
<dbReference type="STRING" id="178355.SAMN04488062_10549"/>
<reference evidence="6" key="1">
    <citation type="submission" date="2016-10" db="EMBL/GenBank/DDBJ databases">
        <authorList>
            <person name="Varghese N."/>
            <person name="Submissions S."/>
        </authorList>
    </citation>
    <scope>NUCLEOTIDE SEQUENCE [LARGE SCALE GENOMIC DNA]</scope>
    <source>
        <strain evidence="6">CGMCC 1.2747</strain>
    </source>
</reference>
<keyword evidence="5" id="KW-0031">Aminopeptidase</keyword>
<dbReference type="InterPro" id="IPR011659">
    <property type="entry name" value="WD40"/>
</dbReference>
<accession>A0A1G8AKX7</accession>
<dbReference type="InterPro" id="IPR029058">
    <property type="entry name" value="AB_hydrolase_fold"/>
</dbReference>
<feature type="chain" id="PRO_5011603259" evidence="3">
    <location>
        <begin position="22"/>
        <end position="719"/>
    </location>
</feature>
<dbReference type="SUPFAM" id="SSF53474">
    <property type="entry name" value="alpha/beta-Hydrolases"/>
    <property type="match status" value="1"/>
</dbReference>
<dbReference type="GO" id="GO:0004252">
    <property type="term" value="F:serine-type endopeptidase activity"/>
    <property type="evidence" value="ECO:0007669"/>
    <property type="project" value="TreeGrafter"/>
</dbReference>
<feature type="signal peptide" evidence="3">
    <location>
        <begin position="1"/>
        <end position="21"/>
    </location>
</feature>
<evidence type="ECO:0000313" key="5">
    <source>
        <dbReference type="EMBL" id="SDH20970.1"/>
    </source>
</evidence>
<keyword evidence="2" id="KW-0720">Serine protease</keyword>
<proteinExistence type="predicted"/>
<keyword evidence="5" id="KW-0645">Protease</keyword>
<dbReference type="Pfam" id="PF07676">
    <property type="entry name" value="PD40"/>
    <property type="match status" value="2"/>
</dbReference>
<evidence type="ECO:0000256" key="1">
    <source>
        <dbReference type="ARBA" id="ARBA00022801"/>
    </source>
</evidence>
<evidence type="ECO:0000259" key="4">
    <source>
        <dbReference type="Pfam" id="PF00326"/>
    </source>
</evidence>